<dbReference type="PANTHER" id="PTHR46124">
    <property type="entry name" value="D-AMINOACYL-TRNA DEACYLASE"/>
    <property type="match status" value="1"/>
</dbReference>
<dbReference type="SUPFAM" id="SSF51556">
    <property type="entry name" value="Metallo-dependent hydrolases"/>
    <property type="match status" value="1"/>
</dbReference>
<dbReference type="PANTHER" id="PTHR46124:SF2">
    <property type="entry name" value="D-AMINOACYL-TRNA DEACYLASE"/>
    <property type="match status" value="1"/>
</dbReference>
<dbReference type="InterPro" id="IPR032466">
    <property type="entry name" value="Metal_Hydrolase"/>
</dbReference>
<dbReference type="Proteomes" id="UP001057375">
    <property type="component" value="Unassembled WGS sequence"/>
</dbReference>
<dbReference type="Gene3D" id="3.20.20.140">
    <property type="entry name" value="Metal-dependent hydrolases"/>
    <property type="match status" value="1"/>
</dbReference>
<dbReference type="Pfam" id="PF01026">
    <property type="entry name" value="TatD_DNase"/>
    <property type="match status" value="1"/>
</dbReference>
<keyword evidence="2" id="KW-1185">Reference proteome</keyword>
<name>A0ABQ5KQ93_9EUKA</name>
<dbReference type="EMBL" id="BQXS01010844">
    <property type="protein sequence ID" value="GKT34655.1"/>
    <property type="molecule type" value="Genomic_DNA"/>
</dbReference>
<proteinExistence type="predicted"/>
<accession>A0ABQ5KQ93</accession>
<evidence type="ECO:0000313" key="2">
    <source>
        <dbReference type="Proteomes" id="UP001057375"/>
    </source>
</evidence>
<organism evidence="1 2">
    <name type="scientific">Aduncisulcus paluster</name>
    <dbReference type="NCBI Taxonomy" id="2918883"/>
    <lineage>
        <taxon>Eukaryota</taxon>
        <taxon>Metamonada</taxon>
        <taxon>Carpediemonas-like organisms</taxon>
        <taxon>Aduncisulcus</taxon>
    </lineage>
</organism>
<evidence type="ECO:0000313" key="1">
    <source>
        <dbReference type="EMBL" id="GKT34655.1"/>
    </source>
</evidence>
<dbReference type="PIRSF" id="PIRSF005902">
    <property type="entry name" value="DNase_TatD"/>
    <property type="match status" value="1"/>
</dbReference>
<reference evidence="1" key="1">
    <citation type="submission" date="2022-03" db="EMBL/GenBank/DDBJ databases">
        <title>Draft genome sequence of Aduncisulcus paluster, a free-living microaerophilic Fornicata.</title>
        <authorList>
            <person name="Yuyama I."/>
            <person name="Kume K."/>
            <person name="Tamura T."/>
            <person name="Inagaki Y."/>
            <person name="Hashimoto T."/>
        </authorList>
    </citation>
    <scope>NUCLEOTIDE SEQUENCE</scope>
    <source>
        <strain evidence="1">NY0171</strain>
    </source>
</reference>
<comment type="caution">
    <text evidence="1">The sequence shown here is derived from an EMBL/GenBank/DDBJ whole genome shotgun (WGS) entry which is preliminary data.</text>
</comment>
<sequence>MIITDSHSHLSIHAEDGIAFSVCCDENLESIDDHFELKDDIGRSYVFCGIHPWFIQDSMILENILSKCQRAIDTGRIDGIGEIGMDSVRRGIATLSRQELFFDAFVSLAVRNSLPMSIHCVKTSDRCVAVLKKYSKSLPPTAMHSLCVHFSEAERFLRLSDNIFIGVGIRSIIQCGTKTKKMLRVVPIDKVLIETDWEEGESKHWDMTRAQALARVIEYLSIVYGKPIEDIQKITFDNFKRFARSTSK</sequence>
<dbReference type="InterPro" id="IPR001130">
    <property type="entry name" value="TatD-like"/>
</dbReference>
<protein>
    <submittedName>
        <fullName evidence="1">TatD family like protein</fullName>
    </submittedName>
</protein>
<gene>
    <name evidence="1" type="ORF">ADUPG1_007969</name>
</gene>